<reference evidence="2 3" key="1">
    <citation type="journal article" date="2019" name="Commun. Biol.">
        <title>The bagworm genome reveals a unique fibroin gene that provides high tensile strength.</title>
        <authorList>
            <person name="Kono N."/>
            <person name="Nakamura H."/>
            <person name="Ohtoshi R."/>
            <person name="Tomita M."/>
            <person name="Numata K."/>
            <person name="Arakawa K."/>
        </authorList>
    </citation>
    <scope>NUCLEOTIDE SEQUENCE [LARGE SCALE GENOMIC DNA]</scope>
</reference>
<comment type="caution">
    <text evidence="2">The sequence shown here is derived from an EMBL/GenBank/DDBJ whole genome shotgun (WGS) entry which is preliminary data.</text>
</comment>
<dbReference type="EMBL" id="BGZK01001753">
    <property type="protein sequence ID" value="GBP85689.1"/>
    <property type="molecule type" value="Genomic_DNA"/>
</dbReference>
<proteinExistence type="predicted"/>
<evidence type="ECO:0000313" key="3">
    <source>
        <dbReference type="Proteomes" id="UP000299102"/>
    </source>
</evidence>
<dbReference type="Proteomes" id="UP000299102">
    <property type="component" value="Unassembled WGS sequence"/>
</dbReference>
<evidence type="ECO:0000256" key="1">
    <source>
        <dbReference type="SAM" id="MobiDB-lite"/>
    </source>
</evidence>
<keyword evidence="3" id="KW-1185">Reference proteome</keyword>
<protein>
    <submittedName>
        <fullName evidence="2">Uncharacterized protein</fullName>
    </submittedName>
</protein>
<accession>A0A4C1ZFJ4</accession>
<dbReference type="AlphaFoldDB" id="A0A4C1ZFJ4"/>
<evidence type="ECO:0000313" key="2">
    <source>
        <dbReference type="EMBL" id="GBP85689.1"/>
    </source>
</evidence>
<sequence length="207" mass="22840">MTDCRLQKRANVSLSLRLPRGRPPAVGVDNSIFRLTPPSAEAVTPTGDVRPATPAEPSRPDELNVDNGTESAAELTIKKEIESTTRNEIETPAEKETERFVRAQQPDYSPNPHAWTRASSVLLHAQPQLHGRMAVTPAPDASVARVCLLAASPRPAPHRTATPFRTIRRIRFLSTYRRALLPPYTVELARCIRISAGVDDVCPELRL</sequence>
<organism evidence="2 3">
    <name type="scientific">Eumeta variegata</name>
    <name type="common">Bagworm moth</name>
    <name type="synonym">Eumeta japonica</name>
    <dbReference type="NCBI Taxonomy" id="151549"/>
    <lineage>
        <taxon>Eukaryota</taxon>
        <taxon>Metazoa</taxon>
        <taxon>Ecdysozoa</taxon>
        <taxon>Arthropoda</taxon>
        <taxon>Hexapoda</taxon>
        <taxon>Insecta</taxon>
        <taxon>Pterygota</taxon>
        <taxon>Neoptera</taxon>
        <taxon>Endopterygota</taxon>
        <taxon>Lepidoptera</taxon>
        <taxon>Glossata</taxon>
        <taxon>Ditrysia</taxon>
        <taxon>Tineoidea</taxon>
        <taxon>Psychidae</taxon>
        <taxon>Oiketicinae</taxon>
        <taxon>Eumeta</taxon>
    </lineage>
</organism>
<dbReference type="OrthoDB" id="7481161at2759"/>
<name>A0A4C1ZFJ4_EUMVA</name>
<gene>
    <name evidence="2" type="ORF">EVAR_53935_1</name>
</gene>
<feature type="region of interest" description="Disordered" evidence="1">
    <location>
        <begin position="37"/>
        <end position="71"/>
    </location>
</feature>